<feature type="non-terminal residue" evidence="1">
    <location>
        <position position="107"/>
    </location>
</feature>
<organism evidence="1 2">
    <name type="scientific">Aduncisulcus paluster</name>
    <dbReference type="NCBI Taxonomy" id="2918883"/>
    <lineage>
        <taxon>Eukaryota</taxon>
        <taxon>Metamonada</taxon>
        <taxon>Carpediemonas-like organisms</taxon>
        <taxon>Aduncisulcus</taxon>
    </lineage>
</organism>
<evidence type="ECO:0000313" key="1">
    <source>
        <dbReference type="EMBL" id="GKT36991.1"/>
    </source>
</evidence>
<evidence type="ECO:0000313" key="2">
    <source>
        <dbReference type="Proteomes" id="UP001057375"/>
    </source>
</evidence>
<proteinExistence type="predicted"/>
<keyword evidence="2" id="KW-1185">Reference proteome</keyword>
<comment type="caution">
    <text evidence="1">The sequence shown here is derived from an EMBL/GenBank/DDBJ whole genome shotgun (WGS) entry which is preliminary data.</text>
</comment>
<dbReference type="EMBL" id="BQXS01004348">
    <property type="protein sequence ID" value="GKT36991.1"/>
    <property type="molecule type" value="Genomic_DNA"/>
</dbReference>
<accession>A0ABQ5KY75</accession>
<protein>
    <recommendedName>
        <fullName evidence="3">Cell wall-active antibiotics response LiaF-like C-terminal domain-containing protein</fullName>
    </recommendedName>
</protein>
<name>A0ABQ5KY75_9EUKA</name>
<sequence length="107" mass="11837">LVWYGQFGLGSDSGLVTHVSGIETISRDATWEGYETSTGQIDLSDTVEQGNLKLDIGFGNVYIDSTISEDVKYSIPEDITMVYSRVTGKTASVDIEQKEKLFFNWGD</sequence>
<reference evidence="1" key="1">
    <citation type="submission" date="2022-03" db="EMBL/GenBank/DDBJ databases">
        <title>Draft genome sequence of Aduncisulcus paluster, a free-living microaerophilic Fornicata.</title>
        <authorList>
            <person name="Yuyama I."/>
            <person name="Kume K."/>
            <person name="Tamura T."/>
            <person name="Inagaki Y."/>
            <person name="Hashimoto T."/>
        </authorList>
    </citation>
    <scope>NUCLEOTIDE SEQUENCE</scope>
    <source>
        <strain evidence="1">NY0171</strain>
    </source>
</reference>
<feature type="non-terminal residue" evidence="1">
    <location>
        <position position="1"/>
    </location>
</feature>
<evidence type="ECO:0008006" key="3">
    <source>
        <dbReference type="Google" id="ProtNLM"/>
    </source>
</evidence>
<dbReference type="Proteomes" id="UP001057375">
    <property type="component" value="Unassembled WGS sequence"/>
</dbReference>
<gene>
    <name evidence="1" type="ORF">ADUPG1_003249</name>
</gene>